<dbReference type="InterPro" id="IPR002509">
    <property type="entry name" value="NODB_dom"/>
</dbReference>
<comment type="caution">
    <text evidence="5">The sequence shown here is derived from an EMBL/GenBank/DDBJ whole genome shotgun (WGS) entry which is preliminary data.</text>
</comment>
<dbReference type="RefSeq" id="WP_064509978.1">
    <property type="nucleotide sequence ID" value="NZ_JAYFSN010000037.1"/>
</dbReference>
<reference evidence="5 6" key="1">
    <citation type="submission" date="2016-05" db="EMBL/GenBank/DDBJ databases">
        <title>Pathogenic, phenotypic and molecular characterisation of Xanthomonas nasturtii sp. nov. and Xanthomonas floridensis sp. nov., new species of Xanthomonas associated with watercress production in Florida.</title>
        <authorList>
            <person name="Vicente J.G."/>
            <person name="Rothwell S."/>
            <person name="Holub E.B."/>
            <person name="Studholme D.J."/>
        </authorList>
    </citation>
    <scope>NUCLEOTIDE SEQUENCE [LARGE SCALE GENOMIC DNA]</scope>
    <source>
        <strain evidence="5 6">WHRI 8848</strain>
    </source>
</reference>
<dbReference type="InterPro" id="IPR051398">
    <property type="entry name" value="Polysacch_Deacetylase"/>
</dbReference>
<dbReference type="CDD" id="cd10964">
    <property type="entry name" value="CE4_PgaB_5s"/>
    <property type="match status" value="1"/>
</dbReference>
<name>A0A1A9M884_9XANT</name>
<dbReference type="EMBL" id="JAYFSO010000035">
    <property type="protein sequence ID" value="MEA5126173.1"/>
    <property type="molecule type" value="Genomic_DNA"/>
</dbReference>
<dbReference type="STRING" id="1843580.A7D17_21170"/>
<organism evidence="5 6">
    <name type="scientific">Xanthomonas floridensis</name>
    <dbReference type="NCBI Taxonomy" id="1843580"/>
    <lineage>
        <taxon>Bacteria</taxon>
        <taxon>Pseudomonadati</taxon>
        <taxon>Pseudomonadota</taxon>
        <taxon>Gammaproteobacteria</taxon>
        <taxon>Lysobacterales</taxon>
        <taxon>Lysobacteraceae</taxon>
        <taxon>Xanthomonas</taxon>
    </lineage>
</organism>
<dbReference type="InterPro" id="IPR032772">
    <property type="entry name" value="PGA_deacetylase_PgaB_C"/>
</dbReference>
<dbReference type="GO" id="GO:0016810">
    <property type="term" value="F:hydrolase activity, acting on carbon-nitrogen (but not peptide) bonds"/>
    <property type="evidence" value="ECO:0007669"/>
    <property type="project" value="InterPro"/>
</dbReference>
<sequence length="632" mass="70752">MGRYAVIRPLLLLLALLLMTFASSAQAGLLVLSYHDIRDDVAAKGDPDRYAVSTSNFAAHLDWLRSHAYHPVSVQQVLDARAGRRPLPSRPVLLTFDDGLRSVYTRVFPLLQAYGYPALVAPVTSWVELPAGRVVPYGPRDFTQDDFVTWAQLREMQDSGLVEIGSHSDDLHKGIAGNPFGNQTPAAVTRLWDARSGYEDEADYRQRIETDLRHSRDAIVAHLGKPPRAMVWPYAAYNRASNAIAAQLGMTLSFDLEGRSHEADIGQQGRDRVDGQSLASLGRLLLFNNPDVRDLAGELRRDLSRDGLRAIQIDLDYVYDPDPAQLARNLDILVQRVKDIGPSHVFLQAFADPDGDGAADALYFPNRHLPMRADLFGRVAWQLRTRAGVRVFAWLPVLGFHLPDAQQQAALQIRGNDPKDVPRLDPGNPRTRALVADVYEDLAANAYFEGLLFHDDAYLRDDELPDYGNGDPAKRTQALIGFTQQLKTAAERWRPKLVTVRNLFAQPVLEPHSEAWFAQRLDAFTAAYDYTALMAMPYMEKADDPRQWLSQLAKRVGENPHGFDKTIFELQTVDWRTGKPLDDGVLLAHSQLLLAAGVRHLAYYPDDFIGGHPSLPEAREAISARQFPYIER</sequence>
<dbReference type="NCBIfam" id="TIGR03938">
    <property type="entry name" value="deacetyl_PgaB"/>
    <property type="match status" value="1"/>
</dbReference>
<evidence type="ECO:0000256" key="2">
    <source>
        <dbReference type="SAM" id="SignalP"/>
    </source>
</evidence>
<dbReference type="InterPro" id="IPR023854">
    <property type="entry name" value="PGA_deacetylase_PgaB"/>
</dbReference>
<dbReference type="Gene3D" id="3.20.20.80">
    <property type="entry name" value="Glycosidases"/>
    <property type="match status" value="1"/>
</dbReference>
<evidence type="ECO:0000313" key="6">
    <source>
        <dbReference type="Proteomes" id="UP000077659"/>
    </source>
</evidence>
<feature type="chain" id="PRO_5008392775" evidence="2">
    <location>
        <begin position="28"/>
        <end position="632"/>
    </location>
</feature>
<dbReference type="EMBL" id="LXNG01000028">
    <property type="protein sequence ID" value="OAG66525.1"/>
    <property type="molecule type" value="Genomic_DNA"/>
</dbReference>
<dbReference type="OrthoDB" id="9814639at2"/>
<keyword evidence="1 2" id="KW-0732">Signal</keyword>
<evidence type="ECO:0000259" key="3">
    <source>
        <dbReference type="PROSITE" id="PS51677"/>
    </source>
</evidence>
<protein>
    <submittedName>
        <fullName evidence="5">Poly-beta-1,6-N-acetyl-D-glucosamine N-deacetylase PgaB</fullName>
    </submittedName>
</protein>
<dbReference type="Proteomes" id="UP000077659">
    <property type="component" value="Unassembled WGS sequence"/>
</dbReference>
<dbReference type="Pfam" id="PF01522">
    <property type="entry name" value="Polysacc_deac_1"/>
    <property type="match status" value="1"/>
</dbReference>
<feature type="signal peptide" evidence="2">
    <location>
        <begin position="1"/>
        <end position="27"/>
    </location>
</feature>
<keyword evidence="7" id="KW-1185">Reference proteome</keyword>
<dbReference type="AlphaFoldDB" id="A0A1A9M884"/>
<dbReference type="PANTHER" id="PTHR34216:SF7">
    <property type="entry name" value="POLY-BETA-1,6-N-ACETYL-D-GLUCOSAMINE N-DEACETYLASE"/>
    <property type="match status" value="1"/>
</dbReference>
<dbReference type="Gene3D" id="3.20.20.370">
    <property type="entry name" value="Glycoside hydrolase/deacetylase"/>
    <property type="match status" value="1"/>
</dbReference>
<dbReference type="Proteomes" id="UP001303614">
    <property type="component" value="Unassembled WGS sequence"/>
</dbReference>
<evidence type="ECO:0000256" key="1">
    <source>
        <dbReference type="ARBA" id="ARBA00022729"/>
    </source>
</evidence>
<dbReference type="InterPro" id="IPR011330">
    <property type="entry name" value="Glyco_hydro/deAcase_b/a-brl"/>
</dbReference>
<evidence type="ECO:0000313" key="4">
    <source>
        <dbReference type="EMBL" id="MEA5126173.1"/>
    </source>
</evidence>
<dbReference type="GO" id="GO:0005975">
    <property type="term" value="P:carbohydrate metabolic process"/>
    <property type="evidence" value="ECO:0007669"/>
    <property type="project" value="InterPro"/>
</dbReference>
<dbReference type="PROSITE" id="PS51677">
    <property type="entry name" value="NODB"/>
    <property type="match status" value="1"/>
</dbReference>
<dbReference type="SUPFAM" id="SSF88713">
    <property type="entry name" value="Glycoside hydrolase/deacetylase"/>
    <property type="match status" value="1"/>
</dbReference>
<evidence type="ECO:0000313" key="7">
    <source>
        <dbReference type="Proteomes" id="UP001303614"/>
    </source>
</evidence>
<gene>
    <name evidence="4" type="primary">pgaB</name>
    <name evidence="5" type="ORF">A7D17_21170</name>
    <name evidence="4" type="ORF">VB146_20425</name>
</gene>
<evidence type="ECO:0000313" key="5">
    <source>
        <dbReference type="EMBL" id="OAG66525.1"/>
    </source>
</evidence>
<reference evidence="4 7" key="2">
    <citation type="submission" date="2023-12" db="EMBL/GenBank/DDBJ databases">
        <title>Genome sequencing of Xanthomonas floridensis.</title>
        <authorList>
            <person name="Greer S."/>
            <person name="Harrison J."/>
            <person name="Grant M."/>
            <person name="Vicente J."/>
            <person name="Studholme D."/>
        </authorList>
    </citation>
    <scope>NUCLEOTIDE SEQUENCE [LARGE SCALE GENOMIC DNA]</scope>
    <source>
        <strain evidence="4 7">WHRI 8848</strain>
    </source>
</reference>
<proteinExistence type="predicted"/>
<accession>A0A1A9M884</accession>
<dbReference type="PANTHER" id="PTHR34216">
    <property type="match status" value="1"/>
</dbReference>
<dbReference type="Pfam" id="PF14883">
    <property type="entry name" value="GHL13"/>
    <property type="match status" value="2"/>
</dbReference>
<feature type="domain" description="NodB homology" evidence="3">
    <location>
        <begin position="90"/>
        <end position="341"/>
    </location>
</feature>
<dbReference type="GO" id="GO:0043708">
    <property type="term" value="P:cell adhesion involved in biofilm formation"/>
    <property type="evidence" value="ECO:0007669"/>
    <property type="project" value="InterPro"/>
</dbReference>